<evidence type="ECO:0000256" key="8">
    <source>
        <dbReference type="ARBA" id="ARBA00022989"/>
    </source>
</evidence>
<feature type="transmembrane region" description="Helical" evidence="12">
    <location>
        <begin position="422"/>
        <end position="442"/>
    </location>
</feature>
<keyword evidence="8 12" id="KW-1133">Transmembrane helix</keyword>
<dbReference type="PANTHER" id="PTHR43298:SF4">
    <property type="entry name" value="DRUG_SODIUM ANTIPORTER"/>
    <property type="match status" value="1"/>
</dbReference>
<evidence type="ECO:0000256" key="2">
    <source>
        <dbReference type="ARBA" id="ARBA00004651"/>
    </source>
</evidence>
<dbReference type="CDD" id="cd13137">
    <property type="entry name" value="MATE_NorM_like"/>
    <property type="match status" value="1"/>
</dbReference>
<feature type="transmembrane region" description="Helical" evidence="12">
    <location>
        <begin position="62"/>
        <end position="81"/>
    </location>
</feature>
<evidence type="ECO:0000256" key="6">
    <source>
        <dbReference type="ARBA" id="ARBA00022475"/>
    </source>
</evidence>
<keyword evidence="6" id="KW-1003">Cell membrane</keyword>
<evidence type="ECO:0000256" key="9">
    <source>
        <dbReference type="ARBA" id="ARBA00023065"/>
    </source>
</evidence>
<comment type="function">
    <text evidence="1">Multidrug efflux pump.</text>
</comment>
<evidence type="ECO:0000256" key="11">
    <source>
        <dbReference type="ARBA" id="ARBA00031636"/>
    </source>
</evidence>
<evidence type="ECO:0000256" key="3">
    <source>
        <dbReference type="ARBA" id="ARBA00020268"/>
    </source>
</evidence>
<organism evidence="13 14">
    <name type="scientific">[Clostridium] ultunense Esp</name>
    <dbReference type="NCBI Taxonomy" id="1288971"/>
    <lineage>
        <taxon>Bacteria</taxon>
        <taxon>Bacillati</taxon>
        <taxon>Bacillota</taxon>
        <taxon>Tissierellia</taxon>
        <taxon>Tissierellales</taxon>
        <taxon>Tepidimicrobiaceae</taxon>
        <taxon>Schnuerera</taxon>
    </lineage>
</organism>
<evidence type="ECO:0000313" key="13">
    <source>
        <dbReference type="EMBL" id="SHD75559.1"/>
    </source>
</evidence>
<feature type="transmembrane region" description="Helical" evidence="12">
    <location>
        <begin position="169"/>
        <end position="187"/>
    </location>
</feature>
<dbReference type="EMBL" id="LT669839">
    <property type="protein sequence ID" value="SHD75559.1"/>
    <property type="molecule type" value="Genomic_DNA"/>
</dbReference>
<keyword evidence="7 12" id="KW-0812">Transmembrane</keyword>
<feature type="transmembrane region" description="Helical" evidence="12">
    <location>
        <begin position="199"/>
        <end position="219"/>
    </location>
</feature>
<feature type="transmembrane region" description="Helical" evidence="12">
    <location>
        <begin position="362"/>
        <end position="380"/>
    </location>
</feature>
<dbReference type="GO" id="GO:0005886">
    <property type="term" value="C:plasma membrane"/>
    <property type="evidence" value="ECO:0007669"/>
    <property type="project" value="UniProtKB-SubCell"/>
</dbReference>
<dbReference type="AlphaFoldDB" id="M1Z1S9"/>
<feature type="transmembrane region" description="Helical" evidence="12">
    <location>
        <begin position="324"/>
        <end position="342"/>
    </location>
</feature>
<evidence type="ECO:0000256" key="7">
    <source>
        <dbReference type="ARBA" id="ARBA00022692"/>
    </source>
</evidence>
<evidence type="ECO:0000256" key="10">
    <source>
        <dbReference type="ARBA" id="ARBA00023136"/>
    </source>
</evidence>
<accession>M1Z1S9</accession>
<feature type="transmembrane region" description="Helical" evidence="12">
    <location>
        <begin position="21"/>
        <end position="42"/>
    </location>
</feature>
<dbReference type="GO" id="GO:0015297">
    <property type="term" value="F:antiporter activity"/>
    <property type="evidence" value="ECO:0007669"/>
    <property type="project" value="UniProtKB-KW"/>
</dbReference>
<proteinExistence type="predicted"/>
<keyword evidence="4" id="KW-0813">Transport</keyword>
<dbReference type="Proteomes" id="UP000245423">
    <property type="component" value="Chromosome 1"/>
</dbReference>
<evidence type="ECO:0000256" key="4">
    <source>
        <dbReference type="ARBA" id="ARBA00022448"/>
    </source>
</evidence>
<dbReference type="PANTHER" id="PTHR43298">
    <property type="entry name" value="MULTIDRUG RESISTANCE PROTEIN NORM-RELATED"/>
    <property type="match status" value="1"/>
</dbReference>
<keyword evidence="5" id="KW-0050">Antiport</keyword>
<evidence type="ECO:0000256" key="1">
    <source>
        <dbReference type="ARBA" id="ARBA00003408"/>
    </source>
</evidence>
<evidence type="ECO:0000256" key="5">
    <source>
        <dbReference type="ARBA" id="ARBA00022449"/>
    </source>
</evidence>
<dbReference type="InterPro" id="IPR048279">
    <property type="entry name" value="MdtK-like"/>
</dbReference>
<feature type="transmembrane region" description="Helical" evidence="12">
    <location>
        <begin position="392"/>
        <end position="416"/>
    </location>
</feature>
<evidence type="ECO:0000313" key="14">
    <source>
        <dbReference type="Proteomes" id="UP000245423"/>
    </source>
</evidence>
<dbReference type="InterPro" id="IPR050222">
    <property type="entry name" value="MATE_MdtK"/>
</dbReference>
<keyword evidence="9" id="KW-0406">Ion transport</keyword>
<comment type="subcellular location">
    <subcellularLocation>
        <location evidence="2">Cell membrane</location>
        <topology evidence="2">Multi-pass membrane protein</topology>
    </subcellularLocation>
</comment>
<dbReference type="HOGENOM" id="CLU_012893_5_3_9"/>
<feature type="transmembrane region" description="Helical" evidence="12">
    <location>
        <begin position="93"/>
        <end position="114"/>
    </location>
</feature>
<sequence>MMTKGKDRENKIIRKKILSMIFPITLENILQMTAGIVSMAMIGRINPLAVGALGMSNIIFNMIWAIFKGVSTGVSVFVAQAHGANNYAKLKRIVTQTLFFSILLVIVLQQLLFWNTQTLLKIFNPSKELLANGVLYLRIISWGLPFITIVLIVAGTLQGMGNAKTPMKIALIMNIVNITFSYIFIFGKLGIKPMGLRGAAFGLLIAQFTAALLGLKVLFGRAGTLTTIGDKLSFTIQLEEVLPVYKVGLPTSFETIFWEGAAILMTKAILTYGEIAYAAYQLGLQAEAISYMPAAGFGVAATTFIGHSIGSQDREQGKKYIHQLIKWTSILTIFTGGVLIFFPKQVMRLLTNDGEIIKIGAMYLFVMGLVQIPQNINGVLNGALRGAGHSKIPMIVAMLGLWLIRVPLSLLGAFVFKTSITFIWIALGLDLIFRFLCGVIIFKKKDIYESKSLIGAEENEGYRNS</sequence>
<protein>
    <recommendedName>
        <fullName evidence="3">Probable multidrug resistance protein NorM</fullName>
    </recommendedName>
    <alternativeName>
        <fullName evidence="11">Multidrug-efflux transporter</fullName>
    </alternativeName>
</protein>
<dbReference type="GO" id="GO:0006811">
    <property type="term" value="P:monoatomic ion transport"/>
    <property type="evidence" value="ECO:0007669"/>
    <property type="project" value="UniProtKB-KW"/>
</dbReference>
<reference evidence="13 14" key="1">
    <citation type="submission" date="2016-11" db="EMBL/GenBank/DDBJ databases">
        <authorList>
            <person name="Manzoor S."/>
        </authorList>
    </citation>
    <scope>NUCLEOTIDE SEQUENCE [LARGE SCALE GENOMIC DNA]</scope>
    <source>
        <strain evidence="13">Clostridium ultunense strain Esp</strain>
    </source>
</reference>
<evidence type="ECO:0000256" key="12">
    <source>
        <dbReference type="SAM" id="Phobius"/>
    </source>
</evidence>
<keyword evidence="10 12" id="KW-0472">Membrane</keyword>
<gene>
    <name evidence="13" type="ORF">CUESP1_0160</name>
</gene>
<dbReference type="RefSeq" id="WP_005587011.1">
    <property type="nucleotide sequence ID" value="NZ_LT669839.1"/>
</dbReference>
<keyword evidence="14" id="KW-1185">Reference proteome</keyword>
<dbReference type="PIRSF" id="PIRSF006603">
    <property type="entry name" value="DinF"/>
    <property type="match status" value="1"/>
</dbReference>
<feature type="transmembrane region" description="Helical" evidence="12">
    <location>
        <begin position="134"/>
        <end position="157"/>
    </location>
</feature>
<dbReference type="InterPro" id="IPR002528">
    <property type="entry name" value="MATE_fam"/>
</dbReference>
<dbReference type="GO" id="GO:0042910">
    <property type="term" value="F:xenobiotic transmembrane transporter activity"/>
    <property type="evidence" value="ECO:0007669"/>
    <property type="project" value="InterPro"/>
</dbReference>
<dbReference type="NCBIfam" id="TIGR00797">
    <property type="entry name" value="matE"/>
    <property type="match status" value="1"/>
</dbReference>
<name>M1Z1S9_9FIRM</name>
<dbReference type="Pfam" id="PF01554">
    <property type="entry name" value="MatE"/>
    <property type="match status" value="2"/>
</dbReference>